<accession>A0A0F9N8H4</accession>
<protein>
    <recommendedName>
        <fullName evidence="2">Metal-binding protein</fullName>
    </recommendedName>
</protein>
<evidence type="ECO:0008006" key="2">
    <source>
        <dbReference type="Google" id="ProtNLM"/>
    </source>
</evidence>
<evidence type="ECO:0000313" key="1">
    <source>
        <dbReference type="EMBL" id="KKN14229.1"/>
    </source>
</evidence>
<dbReference type="AlphaFoldDB" id="A0A0F9N8H4"/>
<dbReference type="EMBL" id="LAZR01003839">
    <property type="protein sequence ID" value="KKN14229.1"/>
    <property type="molecule type" value="Genomic_DNA"/>
</dbReference>
<dbReference type="Pfam" id="PF04214">
    <property type="entry name" value="DUF411"/>
    <property type="match status" value="1"/>
</dbReference>
<comment type="caution">
    <text evidence="1">The sequence shown here is derived from an EMBL/GenBank/DDBJ whole genome shotgun (WGS) entry which is preliminary data.</text>
</comment>
<organism evidence="1">
    <name type="scientific">marine sediment metagenome</name>
    <dbReference type="NCBI Taxonomy" id="412755"/>
    <lineage>
        <taxon>unclassified sequences</taxon>
        <taxon>metagenomes</taxon>
        <taxon>ecological metagenomes</taxon>
    </lineage>
</organism>
<dbReference type="InterPro" id="IPR007332">
    <property type="entry name" value="DUF411"/>
</dbReference>
<sequence>MFPKIELIFGAVLLATVSTAAAAQTAIQVAKTRGCGCCVAWMDRLSDAGFLPEGENIGGALIRLKMDRGIPVSMYSCHTATVEGYTIEGHVPPADIRRLLEDRPDAVGLAVPGMPIGSPGMDFGETSDAYDVFLVKKDGSTEIFSSYPAN</sequence>
<reference evidence="1" key="1">
    <citation type="journal article" date="2015" name="Nature">
        <title>Complex archaea that bridge the gap between prokaryotes and eukaryotes.</title>
        <authorList>
            <person name="Spang A."/>
            <person name="Saw J.H."/>
            <person name="Jorgensen S.L."/>
            <person name="Zaremba-Niedzwiedzka K."/>
            <person name="Martijn J."/>
            <person name="Lind A.E."/>
            <person name="van Eijk R."/>
            <person name="Schleper C."/>
            <person name="Guy L."/>
            <person name="Ettema T.J."/>
        </authorList>
    </citation>
    <scope>NUCLEOTIDE SEQUENCE</scope>
</reference>
<name>A0A0F9N8H4_9ZZZZ</name>
<proteinExistence type="predicted"/>
<gene>
    <name evidence="1" type="ORF">LCGC14_0998160</name>
</gene>